<proteinExistence type="predicted"/>
<name>A0A0V1EQD6_TRIPS</name>
<evidence type="ECO:0000313" key="1">
    <source>
        <dbReference type="EMBL" id="KRY75283.1"/>
    </source>
</evidence>
<gene>
    <name evidence="1" type="ORF">T4A_6774</name>
</gene>
<protein>
    <submittedName>
        <fullName evidence="1">Uncharacterized protein</fullName>
    </submittedName>
</protein>
<reference evidence="1 2" key="1">
    <citation type="submission" date="2015-01" db="EMBL/GenBank/DDBJ databases">
        <title>Evolution of Trichinella species and genotypes.</title>
        <authorList>
            <person name="Korhonen P.K."/>
            <person name="Edoardo P."/>
            <person name="Giuseppe L.R."/>
            <person name="Gasser R.B."/>
        </authorList>
    </citation>
    <scope>NUCLEOTIDE SEQUENCE [LARGE SCALE GENOMIC DNA]</scope>
    <source>
        <strain evidence="1">ISS13</strain>
    </source>
</reference>
<organism evidence="1 2">
    <name type="scientific">Trichinella pseudospiralis</name>
    <name type="common">Parasitic roundworm</name>
    <dbReference type="NCBI Taxonomy" id="6337"/>
    <lineage>
        <taxon>Eukaryota</taxon>
        <taxon>Metazoa</taxon>
        <taxon>Ecdysozoa</taxon>
        <taxon>Nematoda</taxon>
        <taxon>Enoplea</taxon>
        <taxon>Dorylaimia</taxon>
        <taxon>Trichinellida</taxon>
        <taxon>Trichinellidae</taxon>
        <taxon>Trichinella</taxon>
    </lineage>
</organism>
<dbReference type="EMBL" id="JYDR01000019">
    <property type="protein sequence ID" value="KRY75283.1"/>
    <property type="molecule type" value="Genomic_DNA"/>
</dbReference>
<dbReference type="AlphaFoldDB" id="A0A0V1EQD6"/>
<dbReference type="Proteomes" id="UP000054632">
    <property type="component" value="Unassembled WGS sequence"/>
</dbReference>
<comment type="caution">
    <text evidence="1">The sequence shown here is derived from an EMBL/GenBank/DDBJ whole genome shotgun (WGS) entry which is preliminary data.</text>
</comment>
<evidence type="ECO:0000313" key="2">
    <source>
        <dbReference type="Proteomes" id="UP000054632"/>
    </source>
</evidence>
<feature type="non-terminal residue" evidence="1">
    <location>
        <position position="1"/>
    </location>
</feature>
<accession>A0A0V1EQD6</accession>
<sequence length="116" mass="13257">LEIGLLVDSRRLKGFLSVPCKVSLPNGSRWGQQQLSCVSAFSSGMNDDMGFDSSVTCFDVAIWYYWKNQLIVLSFCFIGIKVNQIDLIDRVQQKFKNMLICDHQDCTTRAKAHNFR</sequence>